<dbReference type="Proteomes" id="UP001549920">
    <property type="component" value="Unassembled WGS sequence"/>
</dbReference>
<organism evidence="1 2">
    <name type="scientific">Loxostege sticticalis</name>
    <name type="common">Beet webworm moth</name>
    <dbReference type="NCBI Taxonomy" id="481309"/>
    <lineage>
        <taxon>Eukaryota</taxon>
        <taxon>Metazoa</taxon>
        <taxon>Ecdysozoa</taxon>
        <taxon>Arthropoda</taxon>
        <taxon>Hexapoda</taxon>
        <taxon>Insecta</taxon>
        <taxon>Pterygota</taxon>
        <taxon>Neoptera</taxon>
        <taxon>Endopterygota</taxon>
        <taxon>Lepidoptera</taxon>
        <taxon>Glossata</taxon>
        <taxon>Ditrysia</taxon>
        <taxon>Pyraloidea</taxon>
        <taxon>Crambidae</taxon>
        <taxon>Pyraustinae</taxon>
        <taxon>Loxostege</taxon>
    </lineage>
</organism>
<protein>
    <submittedName>
        <fullName evidence="1">Uncharacterized protein</fullName>
    </submittedName>
</protein>
<gene>
    <name evidence="1" type="ORF">ABMA27_003111</name>
</gene>
<evidence type="ECO:0000313" key="2">
    <source>
        <dbReference type="Proteomes" id="UP001549920"/>
    </source>
</evidence>
<reference evidence="1 2" key="1">
    <citation type="submission" date="2024-06" db="EMBL/GenBank/DDBJ databases">
        <title>A chromosome-level genome assembly of beet webworm, Loxostege sticticalis.</title>
        <authorList>
            <person name="Zhang Y."/>
        </authorList>
    </citation>
    <scope>NUCLEOTIDE SEQUENCE [LARGE SCALE GENOMIC DNA]</scope>
    <source>
        <strain evidence="1">AQ026</strain>
        <tissue evidence="1">Whole body</tissue>
    </source>
</reference>
<sequence>MLELLRNLEGDDAKLVPELIQVLMKAKLLVETSILDAEPDLEALVKTPGVMMGEPHVTFPRILAMLWMIVTDPSTTKKFGWCPINRVNKFMMISKPTVIAKQMRALDPIIARARFIMEEFIQNVTPLNMYQKSTPETKPTSRRRKSTFRSVKRQGRFYSTKELLPLEQAMPSKQPQTQEPELDPIPRIIDGNTVVVQQQSSSAARKTAELELDLYKFILTVALFCF</sequence>
<accession>A0ABR3HS66</accession>
<keyword evidence="2" id="KW-1185">Reference proteome</keyword>
<dbReference type="EMBL" id="JBEUOH010000014">
    <property type="protein sequence ID" value="KAL0879333.1"/>
    <property type="molecule type" value="Genomic_DNA"/>
</dbReference>
<name>A0ABR3HS66_LOXSC</name>
<proteinExistence type="predicted"/>
<comment type="caution">
    <text evidence="1">The sequence shown here is derived from an EMBL/GenBank/DDBJ whole genome shotgun (WGS) entry which is preliminary data.</text>
</comment>
<evidence type="ECO:0000313" key="1">
    <source>
        <dbReference type="EMBL" id="KAL0879333.1"/>
    </source>
</evidence>